<accession>A0A520N363</accession>
<dbReference type="Gene3D" id="2.40.420.20">
    <property type="match status" value="1"/>
</dbReference>
<reference evidence="2 3" key="1">
    <citation type="submission" date="2019-02" db="EMBL/GenBank/DDBJ databases">
        <title>Prokaryotic population dynamics and viral predation in marine succession experiment using metagenomics: the confinement effect.</title>
        <authorList>
            <person name="Haro-Moreno J.M."/>
            <person name="Rodriguez-Valera F."/>
            <person name="Lopez-Perez M."/>
        </authorList>
    </citation>
    <scope>NUCLEOTIDE SEQUENCE [LARGE SCALE GENOMIC DNA]</scope>
    <source>
        <strain evidence="2">MED-G164</strain>
    </source>
</reference>
<dbReference type="GO" id="GO:1990281">
    <property type="term" value="C:efflux pump complex"/>
    <property type="evidence" value="ECO:0007669"/>
    <property type="project" value="TreeGrafter"/>
</dbReference>
<dbReference type="PANTHER" id="PTHR30469">
    <property type="entry name" value="MULTIDRUG RESISTANCE PROTEIN MDTA"/>
    <property type="match status" value="1"/>
</dbReference>
<organism evidence="2 3">
    <name type="scientific">SAR86 cluster bacterium</name>
    <dbReference type="NCBI Taxonomy" id="2030880"/>
    <lineage>
        <taxon>Bacteria</taxon>
        <taxon>Pseudomonadati</taxon>
        <taxon>Pseudomonadota</taxon>
        <taxon>Gammaproteobacteria</taxon>
        <taxon>SAR86 cluster</taxon>
    </lineage>
</organism>
<comment type="caution">
    <text evidence="2">The sequence shown here is derived from an EMBL/GenBank/DDBJ whole genome shotgun (WGS) entry which is preliminary data.</text>
</comment>
<proteinExistence type="inferred from homology"/>
<comment type="similarity">
    <text evidence="1">Belongs to the membrane fusion protein (MFP) (TC 8.A.1) family.</text>
</comment>
<name>A0A520N363_9GAMM</name>
<dbReference type="NCBIfam" id="TIGR01730">
    <property type="entry name" value="RND_mfp"/>
    <property type="match status" value="1"/>
</dbReference>
<sequence length="325" mass="36396">MSNFENFKYIVLLVIFASSKAFSIEVLEVKILNSYSITKEFPGKLLPLEQSKLAFEIPGKIKKINVDVGDSVSKNQILAKLDDREALAKLNQAKASYDLSNQVLERFEDLRQQGHISIQDLDKAKSDFIIAESQYEFYKVKLEQTNLISPFKGVIQNRFLDTGTVINSGIPILEIIDSNFVEAHISVPVIYLEDMNLGEEYSFTFDGRKVAAIFSKLAPMSPGGSDSRLAIFRFSEFFNPGSIANLQLKILKEARGTWVPLRSLSQSEQGLWGIYTINDEGVVVRDLVEIIYFEDEYAYVNGTLNNGDLVVLGGAAKIIEGKKIN</sequence>
<dbReference type="SUPFAM" id="SSF111369">
    <property type="entry name" value="HlyD-like secretion proteins"/>
    <property type="match status" value="1"/>
</dbReference>
<dbReference type="GO" id="GO:0015562">
    <property type="term" value="F:efflux transmembrane transporter activity"/>
    <property type="evidence" value="ECO:0007669"/>
    <property type="project" value="TreeGrafter"/>
</dbReference>
<protein>
    <submittedName>
        <fullName evidence="2">Efflux RND transporter periplasmic adaptor subunit</fullName>
    </submittedName>
</protein>
<dbReference type="Gene3D" id="2.40.50.100">
    <property type="match status" value="1"/>
</dbReference>
<dbReference type="Gene3D" id="1.10.287.470">
    <property type="entry name" value="Helix hairpin bin"/>
    <property type="match status" value="1"/>
</dbReference>
<evidence type="ECO:0000313" key="2">
    <source>
        <dbReference type="EMBL" id="RZO27920.1"/>
    </source>
</evidence>
<evidence type="ECO:0000313" key="3">
    <source>
        <dbReference type="Proteomes" id="UP000315283"/>
    </source>
</evidence>
<dbReference type="InterPro" id="IPR006143">
    <property type="entry name" value="RND_pump_MFP"/>
</dbReference>
<dbReference type="AlphaFoldDB" id="A0A520N363"/>
<dbReference type="EMBL" id="SHBJ01000024">
    <property type="protein sequence ID" value="RZO27920.1"/>
    <property type="molecule type" value="Genomic_DNA"/>
</dbReference>
<dbReference type="Proteomes" id="UP000315283">
    <property type="component" value="Unassembled WGS sequence"/>
</dbReference>
<evidence type="ECO:0000256" key="1">
    <source>
        <dbReference type="ARBA" id="ARBA00009477"/>
    </source>
</evidence>
<gene>
    <name evidence="2" type="ORF">EVA97_03495</name>
</gene>